<organism evidence="1 2">
    <name type="scientific">Elysia crispata</name>
    <name type="common">lettuce slug</name>
    <dbReference type="NCBI Taxonomy" id="231223"/>
    <lineage>
        <taxon>Eukaryota</taxon>
        <taxon>Metazoa</taxon>
        <taxon>Spiralia</taxon>
        <taxon>Lophotrochozoa</taxon>
        <taxon>Mollusca</taxon>
        <taxon>Gastropoda</taxon>
        <taxon>Heterobranchia</taxon>
        <taxon>Euthyneura</taxon>
        <taxon>Panpulmonata</taxon>
        <taxon>Sacoglossa</taxon>
        <taxon>Placobranchoidea</taxon>
        <taxon>Plakobranchidae</taxon>
        <taxon>Elysia</taxon>
    </lineage>
</organism>
<evidence type="ECO:0000313" key="1">
    <source>
        <dbReference type="EMBL" id="KAK3765957.1"/>
    </source>
</evidence>
<sequence length="165" mass="18684">MRQANPGALKTDASRLQRRPAGRLWLMTLPSCHHPASIFVLTRGAQRYLRPGQGDWSPGSDCRSLTQRDVTVDHLAQSVRNWLDLPLFSGEALASLISEIYEKIVRGAASRDVEKSTQQEEFRFTLRRRALGTRYRLDTDTNTRGLFSSRLTVLKPHIKVRGAQV</sequence>
<accession>A0AAE0ZCM0</accession>
<reference evidence="1" key="1">
    <citation type="journal article" date="2023" name="G3 (Bethesda)">
        <title>A reference genome for the long-term kleptoplast-retaining sea slug Elysia crispata morphotype clarki.</title>
        <authorList>
            <person name="Eastman K.E."/>
            <person name="Pendleton A.L."/>
            <person name="Shaikh M.A."/>
            <person name="Suttiyut T."/>
            <person name="Ogas R."/>
            <person name="Tomko P."/>
            <person name="Gavelis G."/>
            <person name="Widhalm J.R."/>
            <person name="Wisecaver J.H."/>
        </authorList>
    </citation>
    <scope>NUCLEOTIDE SEQUENCE</scope>
    <source>
        <strain evidence="1">ECLA1</strain>
    </source>
</reference>
<gene>
    <name evidence="1" type="ORF">RRG08_002200</name>
</gene>
<proteinExistence type="predicted"/>
<name>A0AAE0ZCM0_9GAST</name>
<evidence type="ECO:0000313" key="2">
    <source>
        <dbReference type="Proteomes" id="UP001283361"/>
    </source>
</evidence>
<dbReference type="AlphaFoldDB" id="A0AAE0ZCM0"/>
<keyword evidence="2" id="KW-1185">Reference proteome</keyword>
<comment type="caution">
    <text evidence="1">The sequence shown here is derived from an EMBL/GenBank/DDBJ whole genome shotgun (WGS) entry which is preliminary data.</text>
</comment>
<dbReference type="EMBL" id="JAWDGP010004263">
    <property type="protein sequence ID" value="KAK3765957.1"/>
    <property type="molecule type" value="Genomic_DNA"/>
</dbReference>
<dbReference type="Proteomes" id="UP001283361">
    <property type="component" value="Unassembled WGS sequence"/>
</dbReference>
<protein>
    <submittedName>
        <fullName evidence="1">Uncharacterized protein</fullName>
    </submittedName>
</protein>